<evidence type="ECO:0000313" key="4">
    <source>
        <dbReference type="EMBL" id="GMH92397.1"/>
    </source>
</evidence>
<keyword evidence="2" id="KW-0694">RNA-binding</keyword>
<keyword evidence="1" id="KW-0489">Methyltransferase</keyword>
<dbReference type="GO" id="GO:0003723">
    <property type="term" value="F:RNA binding"/>
    <property type="evidence" value="ECO:0007669"/>
    <property type="project" value="UniProtKB-UniRule"/>
</dbReference>
<dbReference type="SUPFAM" id="SSF53335">
    <property type="entry name" value="S-adenosyl-L-methionine-dependent methyltransferases"/>
    <property type="match status" value="1"/>
</dbReference>
<dbReference type="Pfam" id="PF01170">
    <property type="entry name" value="UPF0020"/>
    <property type="match status" value="1"/>
</dbReference>
<dbReference type="PANTHER" id="PTHR47313">
    <property type="entry name" value="RIBOSOMAL RNA LARGE SUBUNIT METHYLTRANSFERASE K/L"/>
    <property type="match status" value="1"/>
</dbReference>
<dbReference type="InterPro" id="IPR000241">
    <property type="entry name" value="RlmKL-like_Mtase"/>
</dbReference>
<dbReference type="Pfam" id="PF02926">
    <property type="entry name" value="THUMP"/>
    <property type="match status" value="1"/>
</dbReference>
<reference evidence="5" key="1">
    <citation type="journal article" date="2023" name="Commun. Biol.">
        <title>Genome analysis of Parmales, the sister group of diatoms, reveals the evolutionary specialization of diatoms from phago-mixotrophs to photoautotrophs.</title>
        <authorList>
            <person name="Ban H."/>
            <person name="Sato S."/>
            <person name="Yoshikawa S."/>
            <person name="Yamada K."/>
            <person name="Nakamura Y."/>
            <person name="Ichinomiya M."/>
            <person name="Sato N."/>
            <person name="Blanc-Mathieu R."/>
            <person name="Endo H."/>
            <person name="Kuwata A."/>
            <person name="Ogata H."/>
        </authorList>
    </citation>
    <scope>NUCLEOTIDE SEQUENCE [LARGE SCALE GENOMIC DNA]</scope>
    <source>
        <strain evidence="5">NIES 3699</strain>
    </source>
</reference>
<dbReference type="GO" id="GO:0008990">
    <property type="term" value="F:rRNA (guanine-N2-)-methyltransferase activity"/>
    <property type="evidence" value="ECO:0007669"/>
    <property type="project" value="TreeGrafter"/>
</dbReference>
<sequence>MMFDPLTSRYLKLLQKGTLEELTPECLYDLVYSSFDYEILKKKTKGTYKTFSITSTLLGLSSTPLSNSQITSRTIKDALVSSLFDTYGSRPDVEKKEPEVPFFVKIQGREVEVYVSLISKTSNHMLRSYRGPITHAGALRPTTASLLSYKSGVSKLAQAVRKGEVDGMKIVDPMCGSGTLLFESFYLVTGCSPYRIWLEEGGIPVWSRLGYGDLEECKKEVKKREEEGSTFLEQGKVTFVGNDKVGGNLKMVRESCEVLGLRGSHFNTHCNGVSKFTFDAGDEVAISLCNPPWPEGRIGGDDPDLEGTWEALGEWSKRNLKGQEMWVLAPPTELSGVLRMKAKRAMKFRQGKDELRWSQYLINK</sequence>
<dbReference type="PANTHER" id="PTHR47313:SF1">
    <property type="entry name" value="RIBOSOMAL RNA LARGE SUBUNIT METHYLTRANSFERASE K_L"/>
    <property type="match status" value="1"/>
</dbReference>
<dbReference type="GO" id="GO:0043527">
    <property type="term" value="C:tRNA methyltransferase complex"/>
    <property type="evidence" value="ECO:0007669"/>
    <property type="project" value="UniProtKB-ARBA"/>
</dbReference>
<proteinExistence type="predicted"/>
<dbReference type="CDD" id="cd11715">
    <property type="entry name" value="THUMP_AdoMetMT"/>
    <property type="match status" value="1"/>
</dbReference>
<feature type="domain" description="THUMP" evidence="3">
    <location>
        <begin position="1"/>
        <end position="119"/>
    </location>
</feature>
<keyword evidence="1" id="KW-0808">Transferase</keyword>
<evidence type="ECO:0000256" key="1">
    <source>
        <dbReference type="ARBA" id="ARBA00022603"/>
    </source>
</evidence>
<protein>
    <recommendedName>
        <fullName evidence="3">THUMP domain-containing protein</fullName>
    </recommendedName>
</protein>
<evidence type="ECO:0000313" key="5">
    <source>
        <dbReference type="Proteomes" id="UP001165160"/>
    </source>
</evidence>
<organism evidence="4 5">
    <name type="scientific">Triparma verrucosa</name>
    <dbReference type="NCBI Taxonomy" id="1606542"/>
    <lineage>
        <taxon>Eukaryota</taxon>
        <taxon>Sar</taxon>
        <taxon>Stramenopiles</taxon>
        <taxon>Ochrophyta</taxon>
        <taxon>Bolidophyceae</taxon>
        <taxon>Parmales</taxon>
        <taxon>Triparmaceae</taxon>
        <taxon>Triparma</taxon>
    </lineage>
</organism>
<dbReference type="Proteomes" id="UP001165160">
    <property type="component" value="Unassembled WGS sequence"/>
</dbReference>
<dbReference type="PROSITE" id="PS51165">
    <property type="entry name" value="THUMP"/>
    <property type="match status" value="1"/>
</dbReference>
<evidence type="ECO:0000259" key="3">
    <source>
        <dbReference type="PROSITE" id="PS51165"/>
    </source>
</evidence>
<keyword evidence="5" id="KW-1185">Reference proteome</keyword>
<dbReference type="InterPro" id="IPR004114">
    <property type="entry name" value="THUMP_dom"/>
</dbReference>
<gene>
    <name evidence="4" type="ORF">TrVE_jg3629</name>
</gene>
<accession>A0A9W7BL38</accession>
<dbReference type="EMBL" id="BRXX01000128">
    <property type="protein sequence ID" value="GMH92397.1"/>
    <property type="molecule type" value="Genomic_DNA"/>
</dbReference>
<dbReference type="GO" id="GO:0070043">
    <property type="term" value="F:rRNA (guanine-N7-)-methyltransferase activity"/>
    <property type="evidence" value="ECO:0007669"/>
    <property type="project" value="TreeGrafter"/>
</dbReference>
<dbReference type="Gene3D" id="3.30.2130.30">
    <property type="match status" value="1"/>
</dbReference>
<dbReference type="Gene3D" id="3.40.50.150">
    <property type="entry name" value="Vaccinia Virus protein VP39"/>
    <property type="match status" value="1"/>
</dbReference>
<dbReference type="AlphaFoldDB" id="A0A9W7BL38"/>
<comment type="caution">
    <text evidence="4">The sequence shown here is derived from an EMBL/GenBank/DDBJ whole genome shotgun (WGS) entry which is preliminary data.</text>
</comment>
<dbReference type="InterPro" id="IPR029063">
    <property type="entry name" value="SAM-dependent_MTases_sf"/>
</dbReference>
<evidence type="ECO:0000256" key="2">
    <source>
        <dbReference type="PROSITE-ProRule" id="PRU00529"/>
    </source>
</evidence>
<name>A0A9W7BL38_9STRA</name>